<protein>
    <submittedName>
        <fullName evidence="1">Uncharacterized protein</fullName>
    </submittedName>
</protein>
<proteinExistence type="predicted"/>
<reference evidence="1 2" key="1">
    <citation type="submission" date="2017-09" db="EMBL/GenBank/DDBJ databases">
        <title>Depth-based differentiation of microbial function through sediment-hosted aquifers and enrichment of novel symbionts in the deep terrestrial subsurface.</title>
        <authorList>
            <person name="Probst A.J."/>
            <person name="Ladd B."/>
            <person name="Jarett J.K."/>
            <person name="Geller-Mcgrath D.E."/>
            <person name="Sieber C.M."/>
            <person name="Emerson J.B."/>
            <person name="Anantharaman K."/>
            <person name="Thomas B.C."/>
            <person name="Malmstrom R."/>
            <person name="Stieglmeier M."/>
            <person name="Klingl A."/>
            <person name="Woyke T."/>
            <person name="Ryan C.M."/>
            <person name="Banfield J.F."/>
        </authorList>
    </citation>
    <scope>NUCLEOTIDE SEQUENCE [LARGE SCALE GENOMIC DNA]</scope>
    <source>
        <strain evidence="1">CG10_big_fil_rev_8_21_14_0_10_36_16</strain>
    </source>
</reference>
<evidence type="ECO:0000313" key="2">
    <source>
        <dbReference type="Proteomes" id="UP000228496"/>
    </source>
</evidence>
<evidence type="ECO:0000313" key="1">
    <source>
        <dbReference type="EMBL" id="PJE51535.1"/>
    </source>
</evidence>
<sequence length="158" mass="18710">MRNRGKKKQPYDLVLYFDACASRLKPCTNSCRNNKEYMCRHRLRSPNPLIFRHSGELSFLHLSDFQVILDFIWKLTHTPPKLITPKTKFFIVTRDKNFLRDAENGWDAKRKKRTQPKLSFNQDLRVVQCNSFIIKIITTHSDSVVDLIKTINNVLPRY</sequence>
<dbReference type="Proteomes" id="UP000228496">
    <property type="component" value="Unassembled WGS sequence"/>
</dbReference>
<organism evidence="1 2">
    <name type="scientific">Candidatus Yanofskybacteria bacterium CG10_big_fil_rev_8_21_14_0_10_36_16</name>
    <dbReference type="NCBI Taxonomy" id="1975096"/>
    <lineage>
        <taxon>Bacteria</taxon>
        <taxon>Candidatus Yanofskyibacteriota</taxon>
    </lineage>
</organism>
<dbReference type="EMBL" id="PCXQ01000001">
    <property type="protein sequence ID" value="PJE51535.1"/>
    <property type="molecule type" value="Genomic_DNA"/>
</dbReference>
<name>A0A2J0Q8G0_9BACT</name>
<accession>A0A2J0Q8G0</accession>
<dbReference type="AlphaFoldDB" id="A0A2J0Q8G0"/>
<gene>
    <name evidence="1" type="ORF">COV29_00035</name>
</gene>
<comment type="caution">
    <text evidence="1">The sequence shown here is derived from an EMBL/GenBank/DDBJ whole genome shotgun (WGS) entry which is preliminary data.</text>
</comment>